<reference evidence="1" key="2">
    <citation type="journal article" date="2021" name="PeerJ">
        <title>Extensive microbial diversity within the chicken gut microbiome revealed by metagenomics and culture.</title>
        <authorList>
            <person name="Gilroy R."/>
            <person name="Ravi A."/>
            <person name="Getino M."/>
            <person name="Pursley I."/>
            <person name="Horton D.L."/>
            <person name="Alikhan N.F."/>
            <person name="Baker D."/>
            <person name="Gharbi K."/>
            <person name="Hall N."/>
            <person name="Watson M."/>
            <person name="Adriaenssens E.M."/>
            <person name="Foster-Nyarko E."/>
            <person name="Jarju S."/>
            <person name="Secka A."/>
            <person name="Antonio M."/>
            <person name="Oren A."/>
            <person name="Chaudhuri R.R."/>
            <person name="La Ragione R."/>
            <person name="Hildebrand F."/>
            <person name="Pallen M.J."/>
        </authorList>
    </citation>
    <scope>NUCLEOTIDE SEQUENCE</scope>
    <source>
        <strain evidence="1">ChiW13-3771</strain>
    </source>
</reference>
<dbReference type="AlphaFoldDB" id="A0A9D1EC29"/>
<gene>
    <name evidence="1" type="ORF">IAC96_01475</name>
</gene>
<evidence type="ECO:0000313" key="2">
    <source>
        <dbReference type="Proteomes" id="UP000824201"/>
    </source>
</evidence>
<dbReference type="Proteomes" id="UP000824201">
    <property type="component" value="Unassembled WGS sequence"/>
</dbReference>
<dbReference type="EMBL" id="DVHN01000014">
    <property type="protein sequence ID" value="HIR87597.1"/>
    <property type="molecule type" value="Genomic_DNA"/>
</dbReference>
<evidence type="ECO:0000313" key="1">
    <source>
        <dbReference type="EMBL" id="HIR87597.1"/>
    </source>
</evidence>
<accession>A0A9D1EC29</accession>
<protein>
    <submittedName>
        <fullName evidence="1">Uncharacterized protein</fullName>
    </submittedName>
</protein>
<reference evidence="1" key="1">
    <citation type="submission" date="2020-10" db="EMBL/GenBank/DDBJ databases">
        <authorList>
            <person name="Gilroy R."/>
        </authorList>
    </citation>
    <scope>NUCLEOTIDE SEQUENCE</scope>
    <source>
        <strain evidence="1">ChiW13-3771</strain>
    </source>
</reference>
<sequence length="53" mass="6221">MEQNRDNEMVYCEYEKGFVRKQLSCLLGKDKNGIENGCWERPVKCGECIYGKK</sequence>
<proteinExistence type="predicted"/>
<comment type="caution">
    <text evidence="1">The sequence shown here is derived from an EMBL/GenBank/DDBJ whole genome shotgun (WGS) entry which is preliminary data.</text>
</comment>
<organism evidence="1 2">
    <name type="scientific">Candidatus Fimimorpha faecalis</name>
    <dbReference type="NCBI Taxonomy" id="2840824"/>
    <lineage>
        <taxon>Bacteria</taxon>
        <taxon>Bacillati</taxon>
        <taxon>Bacillota</taxon>
        <taxon>Clostridia</taxon>
        <taxon>Eubacteriales</taxon>
        <taxon>Candidatus Fimimorpha</taxon>
    </lineage>
</organism>
<name>A0A9D1EC29_9FIRM</name>